<evidence type="ECO:0000256" key="1">
    <source>
        <dbReference type="SAM" id="MobiDB-lite"/>
    </source>
</evidence>
<gene>
    <name evidence="2" type="ORF">VKT23_014839</name>
</gene>
<name>A0ABR1J1T6_9AGAR</name>
<comment type="caution">
    <text evidence="2">The sequence shown here is derived from an EMBL/GenBank/DDBJ whole genome shotgun (WGS) entry which is preliminary data.</text>
</comment>
<feature type="region of interest" description="Disordered" evidence="1">
    <location>
        <begin position="19"/>
        <end position="80"/>
    </location>
</feature>
<accession>A0ABR1J1T6</accession>
<evidence type="ECO:0000313" key="2">
    <source>
        <dbReference type="EMBL" id="KAK7445422.1"/>
    </source>
</evidence>
<reference evidence="2 3" key="1">
    <citation type="submission" date="2024-01" db="EMBL/GenBank/DDBJ databases">
        <title>A draft genome for the cacao thread blight pathogen Marasmiellus scandens.</title>
        <authorList>
            <person name="Baruah I.K."/>
            <person name="Leung J."/>
            <person name="Bukari Y."/>
            <person name="Amoako-Attah I."/>
            <person name="Meinhardt L.W."/>
            <person name="Bailey B.A."/>
            <person name="Cohen S.P."/>
        </authorList>
    </citation>
    <scope>NUCLEOTIDE SEQUENCE [LARGE SCALE GENOMIC DNA]</scope>
    <source>
        <strain evidence="2 3">GH-19</strain>
    </source>
</reference>
<dbReference type="Proteomes" id="UP001498398">
    <property type="component" value="Unassembled WGS sequence"/>
</dbReference>
<organism evidence="2 3">
    <name type="scientific">Marasmiellus scandens</name>
    <dbReference type="NCBI Taxonomy" id="2682957"/>
    <lineage>
        <taxon>Eukaryota</taxon>
        <taxon>Fungi</taxon>
        <taxon>Dikarya</taxon>
        <taxon>Basidiomycota</taxon>
        <taxon>Agaricomycotina</taxon>
        <taxon>Agaricomycetes</taxon>
        <taxon>Agaricomycetidae</taxon>
        <taxon>Agaricales</taxon>
        <taxon>Marasmiineae</taxon>
        <taxon>Omphalotaceae</taxon>
        <taxon>Marasmiellus</taxon>
    </lineage>
</organism>
<dbReference type="EMBL" id="JBANRG010000047">
    <property type="protein sequence ID" value="KAK7445422.1"/>
    <property type="molecule type" value="Genomic_DNA"/>
</dbReference>
<feature type="compositionally biased region" description="Polar residues" evidence="1">
    <location>
        <begin position="49"/>
        <end position="58"/>
    </location>
</feature>
<protein>
    <submittedName>
        <fullName evidence="2">Uncharacterized protein</fullName>
    </submittedName>
</protein>
<keyword evidence="3" id="KW-1185">Reference proteome</keyword>
<evidence type="ECO:0000313" key="3">
    <source>
        <dbReference type="Proteomes" id="UP001498398"/>
    </source>
</evidence>
<sequence>MSVGVEAYCEELGQSNLLARPEVRRELAPAQKPETSPTTRRPPKPLHQRCQTPTTEPNCANKRLKTTRAPETAGKQKTPLRNKAALKATPTIPNLHYQLYTKPSATLSAIKIGDGSHLDGLTGIERRRKRQEMRRLTRQSALAQTGVTLMLPTSASTNAGRATPKPPAFAVDANEAVSNTNTGGAVQRHSDEKPGFSIQQTRLSKPGWMGLDLRAETKKLMNSTWGNQESKLELRKALLGCQLVPYEEGLAVAILDSDGLVTAYRSRIITRKHLSMSGIMKVAQEFVNAAQHPYTNADMRDNARGNHWFSILGYDRNNRKARAPCTL</sequence>
<proteinExistence type="predicted"/>